<feature type="transmembrane region" description="Helical" evidence="1">
    <location>
        <begin position="96"/>
        <end position="115"/>
    </location>
</feature>
<feature type="domain" description="DUF218" evidence="2">
    <location>
        <begin position="168"/>
        <end position="301"/>
    </location>
</feature>
<dbReference type="RefSeq" id="WP_307682307.1">
    <property type="nucleotide sequence ID" value="NZ_JAUSQX010000001.1"/>
</dbReference>
<protein>
    <submittedName>
        <fullName evidence="3">Uncharacterized SAM-binding protein YcdF (DUF218 family)</fullName>
    </submittedName>
</protein>
<evidence type="ECO:0000313" key="4">
    <source>
        <dbReference type="Proteomes" id="UP001243212"/>
    </source>
</evidence>
<keyword evidence="1" id="KW-0472">Membrane</keyword>
<keyword evidence="1" id="KW-1133">Transmembrane helix</keyword>
<keyword evidence="1" id="KW-0812">Transmembrane</keyword>
<dbReference type="EMBL" id="JAUSQX010000001">
    <property type="protein sequence ID" value="MDP9806063.1"/>
    <property type="molecule type" value="Genomic_DNA"/>
</dbReference>
<dbReference type="PANTHER" id="PTHR30336:SF20">
    <property type="entry name" value="DUF218 DOMAIN-CONTAINING PROTEIN"/>
    <property type="match status" value="1"/>
</dbReference>
<dbReference type="Pfam" id="PF02698">
    <property type="entry name" value="DUF218"/>
    <property type="match status" value="1"/>
</dbReference>
<accession>A0ABT9NF87</accession>
<dbReference type="Gene3D" id="3.40.50.620">
    <property type="entry name" value="HUPs"/>
    <property type="match status" value="1"/>
</dbReference>
<evidence type="ECO:0000313" key="3">
    <source>
        <dbReference type="EMBL" id="MDP9806063.1"/>
    </source>
</evidence>
<dbReference type="InterPro" id="IPR014729">
    <property type="entry name" value="Rossmann-like_a/b/a_fold"/>
</dbReference>
<feature type="transmembrane region" description="Helical" evidence="1">
    <location>
        <begin position="122"/>
        <end position="144"/>
    </location>
</feature>
<dbReference type="CDD" id="cd06259">
    <property type="entry name" value="YdcF-like"/>
    <property type="match status" value="1"/>
</dbReference>
<sequence>MLVFAGAIALLTATFALTKRAARRPWPVFTMAAGIGLLWVALIYAAQARVGAGLAGGTLLYACIASVCIATIFLGGWMAVAAFVPSGRKKLSSFTALAGGGGVLLAIGALAARVLGSQQFVAILHVPVLATGLLSFTFAGYLSYGKLYSSVAHGWFESLLDEGQRPNAVIVLGSRTVDGQPTPLLSQRVCLGVEIGERIWLADPGSDRALLVCSGGSPAGSVEPPEAHVMAREARAQGVTNVLVEDHSTTTAENFRFCARLLDELGVPEPYIAVTSNFHAYRAAFHMERAGIDGYVIGGPSGSISVPFHILREFAAFLFEVARPSSPPESPS</sequence>
<dbReference type="InterPro" id="IPR003848">
    <property type="entry name" value="DUF218"/>
</dbReference>
<organism evidence="3 4">
    <name type="scientific">Trueperella bonasi</name>
    <dbReference type="NCBI Taxonomy" id="312286"/>
    <lineage>
        <taxon>Bacteria</taxon>
        <taxon>Bacillati</taxon>
        <taxon>Actinomycetota</taxon>
        <taxon>Actinomycetes</taxon>
        <taxon>Actinomycetales</taxon>
        <taxon>Actinomycetaceae</taxon>
        <taxon>Trueperella</taxon>
    </lineage>
</organism>
<feature type="transmembrane region" description="Helical" evidence="1">
    <location>
        <begin position="28"/>
        <end position="46"/>
    </location>
</feature>
<comment type="caution">
    <text evidence="3">The sequence shown here is derived from an EMBL/GenBank/DDBJ whole genome shotgun (WGS) entry which is preliminary data.</text>
</comment>
<feature type="transmembrane region" description="Helical" evidence="1">
    <location>
        <begin position="58"/>
        <end position="84"/>
    </location>
</feature>
<reference evidence="3 4" key="1">
    <citation type="submission" date="2023-07" db="EMBL/GenBank/DDBJ databases">
        <title>Sequencing the genomes of 1000 actinobacteria strains.</title>
        <authorList>
            <person name="Klenk H.-P."/>
        </authorList>
    </citation>
    <scope>NUCLEOTIDE SEQUENCE [LARGE SCALE GENOMIC DNA]</scope>
    <source>
        <strain evidence="3 4">DSM 17163</strain>
    </source>
</reference>
<dbReference type="PANTHER" id="PTHR30336">
    <property type="entry name" value="INNER MEMBRANE PROTEIN, PROBABLE PERMEASE"/>
    <property type="match status" value="1"/>
</dbReference>
<evidence type="ECO:0000256" key="1">
    <source>
        <dbReference type="SAM" id="Phobius"/>
    </source>
</evidence>
<evidence type="ECO:0000259" key="2">
    <source>
        <dbReference type="Pfam" id="PF02698"/>
    </source>
</evidence>
<dbReference type="InterPro" id="IPR051599">
    <property type="entry name" value="Cell_Envelope_Assoc"/>
</dbReference>
<dbReference type="Proteomes" id="UP001243212">
    <property type="component" value="Unassembled WGS sequence"/>
</dbReference>
<keyword evidence="4" id="KW-1185">Reference proteome</keyword>
<gene>
    <name evidence="3" type="ORF">J2S70_000645</name>
</gene>
<proteinExistence type="predicted"/>
<name>A0ABT9NF87_9ACTO</name>